<keyword evidence="2" id="KW-1185">Reference proteome</keyword>
<dbReference type="Proteomes" id="UP000020218">
    <property type="component" value="Unassembled WGS sequence"/>
</dbReference>
<evidence type="ECO:0000313" key="2">
    <source>
        <dbReference type="Proteomes" id="UP000020218"/>
    </source>
</evidence>
<dbReference type="STRING" id="1454001.AW08_03264"/>
<dbReference type="AlphaFoldDB" id="A0A011NLN8"/>
<comment type="caution">
    <text evidence="1">The sequence shown here is derived from an EMBL/GenBank/DDBJ whole genome shotgun (WGS) entry which is preliminary data.</text>
</comment>
<gene>
    <name evidence="1" type="ORF">AW08_03264</name>
</gene>
<proteinExistence type="predicted"/>
<protein>
    <submittedName>
        <fullName evidence="1">Uncharacterized protein</fullName>
    </submittedName>
</protein>
<sequence>MNSLERRILKLEASRPDANQIDIIIRRIIGTDGDEVVRAVSGDQIVDRCADETEDDFVERAKVEALARTERLPCRVLLLPEQVLQ</sequence>
<organism evidence="1 2">
    <name type="scientific">Candidatus Accumulibacter adjunctus</name>
    <dbReference type="NCBI Taxonomy" id="1454001"/>
    <lineage>
        <taxon>Bacteria</taxon>
        <taxon>Pseudomonadati</taxon>
        <taxon>Pseudomonadota</taxon>
        <taxon>Betaproteobacteria</taxon>
        <taxon>Candidatus Accumulibacter</taxon>
    </lineage>
</organism>
<reference evidence="1" key="1">
    <citation type="submission" date="2014-02" db="EMBL/GenBank/DDBJ databases">
        <title>Expanding our view of genomic diversity in Candidatus Accumulibacter clades.</title>
        <authorList>
            <person name="Skennerton C.T."/>
            <person name="Barr J.J."/>
            <person name="Slater F.R."/>
            <person name="Bond P.L."/>
            <person name="Tyson G.W."/>
        </authorList>
    </citation>
    <scope>NUCLEOTIDE SEQUENCE [LARGE SCALE GENOMIC DNA]</scope>
</reference>
<dbReference type="EMBL" id="JFAX01000024">
    <property type="protein sequence ID" value="EXI65345.1"/>
    <property type="molecule type" value="Genomic_DNA"/>
</dbReference>
<evidence type="ECO:0000313" key="1">
    <source>
        <dbReference type="EMBL" id="EXI65345.1"/>
    </source>
</evidence>
<accession>A0A011NLN8</accession>
<name>A0A011NLN8_9PROT</name>